<dbReference type="InterPro" id="IPR004942">
    <property type="entry name" value="Roadblock/LAMTOR2_dom"/>
</dbReference>
<keyword evidence="5" id="KW-1185">Reference proteome</keyword>
<feature type="region of interest" description="Disordered" evidence="1">
    <location>
        <begin position="138"/>
        <end position="210"/>
    </location>
</feature>
<evidence type="ECO:0000313" key="4">
    <source>
        <dbReference type="EMBL" id="UXH32071.1"/>
    </source>
</evidence>
<feature type="domain" description="Roadblock/LAMTOR2" evidence="2">
    <location>
        <begin position="1"/>
        <end position="86"/>
    </location>
</feature>
<evidence type="ECO:0000256" key="1">
    <source>
        <dbReference type="SAM" id="MobiDB-lite"/>
    </source>
</evidence>
<name>A0A9E7RUK2_METWO</name>
<dbReference type="RefSeq" id="WP_074358491.1">
    <property type="nucleotide sequence ID" value="NZ_CP104550.1"/>
</dbReference>
<evidence type="ECO:0000313" key="5">
    <source>
        <dbReference type="Proteomes" id="UP001369247"/>
    </source>
</evidence>
<sequence>MRDIAGELKEMEGVEGVMVTDKSGRILYGGEVPDFKVLGSMALVIADSSQKLVMRTGQGEFESSVIEFSRGKMIIINDRVQLLVLAGEDSNLGKILLFARRVLRNLLSHPEVLQSGPEMETMVTDSRTSSDDVQIEAGGEKLGETAAKPGTGTSKDEITSMEAPTKTRKETVIKYSETTPETMETDSAESNKVSAPSIPEVKPPLSFPELEPVEVPDDREGMKEAALQIYEHILLAMSIGASKIMGVAPAGGMLRKSLPYSECPVILRDVGIRSNASLDFEKLRDNVMKADYDLENIIEDLSKIIWSITENYGRIMGYDAFRGMVRPEFTEIDRAYSGAMKALGIRERIHPELQKIWDE</sequence>
<reference evidence="3 5" key="2">
    <citation type="submission" date="2023-12" db="EMBL/GenBank/DDBJ databases">
        <title>Phenotypic and Genomic Characterization of Methanothermobacter wolfeii Strain BSEL, a CO2-Capturing Archaeon with Minimal Nutrient Requirements.</title>
        <authorList>
            <person name="Ale Enriquez F."/>
            <person name="Ahring B.K."/>
        </authorList>
    </citation>
    <scope>NUCLEOTIDE SEQUENCE [LARGE SCALE GENOMIC DNA]</scope>
    <source>
        <strain evidence="3 5">BSEL-1</strain>
    </source>
</reference>
<dbReference type="EMBL" id="JAXUHJ010000009">
    <property type="protein sequence ID" value="MEJ8543017.1"/>
    <property type="molecule type" value="Genomic_DNA"/>
</dbReference>
<dbReference type="Pfam" id="PF03259">
    <property type="entry name" value="Robl_LC7"/>
    <property type="match status" value="1"/>
</dbReference>
<reference evidence="4" key="1">
    <citation type="submission" date="2022-09" db="EMBL/GenBank/DDBJ databases">
        <title>Characterization of three MwoI isoschizomers from sequenced genome and metagenomes.</title>
        <authorList>
            <person name="Fomenkov A."/>
            <person name="Xu S.Y."/>
            <person name="Roberts R.J."/>
        </authorList>
    </citation>
    <scope>NUCLEOTIDE SEQUENCE</scope>
    <source>
        <strain evidence="4">DSM 2970</strain>
    </source>
</reference>
<protein>
    <submittedName>
        <fullName evidence="4">Roadblock/LC7 domain-containing protein</fullName>
    </submittedName>
</protein>
<proteinExistence type="predicted"/>
<dbReference type="AlphaFoldDB" id="A0A9E7RUK2"/>
<dbReference type="Gene3D" id="3.30.450.30">
    <property type="entry name" value="Dynein light chain 2a, cytoplasmic"/>
    <property type="match status" value="1"/>
</dbReference>
<evidence type="ECO:0000313" key="3">
    <source>
        <dbReference type="EMBL" id="MEJ8543017.1"/>
    </source>
</evidence>
<dbReference type="GeneID" id="75105961"/>
<evidence type="ECO:0000259" key="2">
    <source>
        <dbReference type="SMART" id="SM00960"/>
    </source>
</evidence>
<dbReference type="Proteomes" id="UP001369247">
    <property type="component" value="Unassembled WGS sequence"/>
</dbReference>
<gene>
    <name evidence="4" type="ORF">N5910_01875</name>
    <name evidence="3" type="ORF">U2150_05885</name>
</gene>
<dbReference type="SUPFAM" id="SSF103196">
    <property type="entry name" value="Roadblock/LC7 domain"/>
    <property type="match status" value="1"/>
</dbReference>
<dbReference type="KEGG" id="mwo:MWSIV6_0360"/>
<dbReference type="Proteomes" id="UP001065373">
    <property type="component" value="Chromosome"/>
</dbReference>
<dbReference type="SMART" id="SM00960">
    <property type="entry name" value="Robl_LC7"/>
    <property type="match status" value="1"/>
</dbReference>
<accession>A0A9E7RUK2</accession>
<dbReference type="EMBL" id="CP104550">
    <property type="protein sequence ID" value="UXH32071.1"/>
    <property type="molecule type" value="Genomic_DNA"/>
</dbReference>
<organism evidence="4">
    <name type="scientific">Methanothermobacter wolfeii</name>
    <name type="common">Methanobacterium wolfei</name>
    <dbReference type="NCBI Taxonomy" id="145261"/>
    <lineage>
        <taxon>Archaea</taxon>
        <taxon>Methanobacteriati</taxon>
        <taxon>Methanobacteriota</taxon>
        <taxon>Methanomada group</taxon>
        <taxon>Methanobacteria</taxon>
        <taxon>Methanobacteriales</taxon>
        <taxon>Methanobacteriaceae</taxon>
        <taxon>Methanothermobacter</taxon>
    </lineage>
</organism>